<dbReference type="AlphaFoldDB" id="A0A223HX19"/>
<dbReference type="RefSeq" id="WP_013298693.1">
    <property type="nucleotide sequence ID" value="NZ_CP016893.1"/>
</dbReference>
<organism evidence="1 2">
    <name type="scientific">Thermoanaerobacterium thermosaccharolyticum</name>
    <name type="common">Clostridium thermosaccharolyticum</name>
    <dbReference type="NCBI Taxonomy" id="1517"/>
    <lineage>
        <taxon>Bacteria</taxon>
        <taxon>Bacillati</taxon>
        <taxon>Bacillota</taxon>
        <taxon>Clostridia</taxon>
        <taxon>Thermoanaerobacterales</taxon>
        <taxon>Thermoanaerobacteraceae</taxon>
        <taxon>Thermoanaerobacterium</taxon>
    </lineage>
</organism>
<dbReference type="GeneID" id="93865080"/>
<proteinExistence type="predicted"/>
<dbReference type="Pfam" id="PF09957">
    <property type="entry name" value="VapB_antitoxin"/>
    <property type="match status" value="1"/>
</dbReference>
<dbReference type="EMBL" id="CP016893">
    <property type="protein sequence ID" value="AST56927.1"/>
    <property type="molecule type" value="Genomic_DNA"/>
</dbReference>
<reference evidence="1 2" key="1">
    <citation type="submission" date="2016-08" db="EMBL/GenBank/DDBJ databases">
        <title>A novel genetic cassette of butanologenic Thermoanaerobacterium thermosaccharolyticum that directly convert cellulose to butanol.</title>
        <authorList>
            <person name="Li T."/>
            <person name="He J."/>
        </authorList>
    </citation>
    <scope>NUCLEOTIDE SEQUENCE [LARGE SCALE GENOMIC DNA]</scope>
    <source>
        <strain evidence="1 2">TG57</strain>
    </source>
</reference>
<protein>
    <submittedName>
        <fullName evidence="1">Transcription regulator of the Arc/MetJ class</fullName>
    </submittedName>
</protein>
<evidence type="ECO:0000313" key="2">
    <source>
        <dbReference type="Proteomes" id="UP000214975"/>
    </source>
</evidence>
<dbReference type="Proteomes" id="UP000214975">
    <property type="component" value="Chromosome"/>
</dbReference>
<sequence>MRTTINVSEDILKEAEMLYETNNRSKAVEEALKDAIRIKKLQHLMELKGKINFAIDSSDIEKLRSMEIDER</sequence>
<gene>
    <name evidence="1" type="ORF">Thert_00777</name>
</gene>
<accession>A0A223HX19</accession>
<name>A0A223HX19_THETR</name>
<dbReference type="OMA" id="VMAMEEF"/>
<evidence type="ECO:0000313" key="1">
    <source>
        <dbReference type="EMBL" id="AST56927.1"/>
    </source>
</evidence>
<dbReference type="InterPro" id="IPR019239">
    <property type="entry name" value="VapB_antitoxin"/>
</dbReference>